<reference evidence="6" key="1">
    <citation type="submission" date="2018-05" db="EMBL/GenBank/DDBJ databases">
        <authorList>
            <person name="Lanie J.A."/>
            <person name="Ng W.-L."/>
            <person name="Kazmierczak K.M."/>
            <person name="Andrzejewski T.M."/>
            <person name="Davidsen T.M."/>
            <person name="Wayne K.J."/>
            <person name="Tettelin H."/>
            <person name="Glass J.I."/>
            <person name="Rusch D."/>
            <person name="Podicherti R."/>
            <person name="Tsui H.-C.T."/>
            <person name="Winkler M.E."/>
        </authorList>
    </citation>
    <scope>NUCLEOTIDE SEQUENCE</scope>
</reference>
<evidence type="ECO:0000256" key="1">
    <source>
        <dbReference type="ARBA" id="ARBA00001933"/>
    </source>
</evidence>
<dbReference type="InterPro" id="IPR006311">
    <property type="entry name" value="TAT_signal"/>
</dbReference>
<dbReference type="PROSITE" id="PS51318">
    <property type="entry name" value="TAT"/>
    <property type="match status" value="1"/>
</dbReference>
<dbReference type="AlphaFoldDB" id="A0A381PRT0"/>
<dbReference type="EMBL" id="UINC01001071">
    <property type="protein sequence ID" value="SUZ69732.1"/>
    <property type="molecule type" value="Genomic_DNA"/>
</dbReference>
<dbReference type="CDD" id="cd00609">
    <property type="entry name" value="AAT_like"/>
    <property type="match status" value="1"/>
</dbReference>
<dbReference type="InterPro" id="IPR015421">
    <property type="entry name" value="PyrdxlP-dep_Trfase_major"/>
</dbReference>
<dbReference type="PANTHER" id="PTHR43643">
    <property type="entry name" value="HISTIDINOL-PHOSPHATE AMINOTRANSFERASE 2"/>
    <property type="match status" value="1"/>
</dbReference>
<keyword evidence="3" id="KW-0808">Transferase</keyword>
<dbReference type="SUPFAM" id="SSF53383">
    <property type="entry name" value="PLP-dependent transferases"/>
    <property type="match status" value="1"/>
</dbReference>
<sequence>MSLSRRAFVRTLGIGGASAFSTAWVIGHGREALAWGPDPVEEMLQASDDTVIIRLSGNENARGPGKAALDALNGRADFKVGRYQRDISREDLPAAIAKRLGHGAQAENILVSTGSSHILEAGVRAYVSVGRPLVTGTPSYGNPARTTRAMGAEVREVPVDSNLRLDLDGMADAAQGAGLVFLCNPNNPTSASHSAETVSAFIEHVVSSSPDTGILVDEAYIDYATDPSVASAIAESLTYPGVFLARTFSKAYGMAGLRLGYAAGQTETLDKLSRAWGLGEVSLLTASAAIASLNDPDHMEWEREENRKVREFTINELGQMGFESAESQTNFLFVDIGRSAAEFREACLALGVLVGRDFPPMEKTHARISLGTMEEMQRALEVFRQVLTN</sequence>
<evidence type="ECO:0000256" key="4">
    <source>
        <dbReference type="ARBA" id="ARBA00022898"/>
    </source>
</evidence>
<dbReference type="Gene3D" id="3.90.1150.10">
    <property type="entry name" value="Aspartate Aminotransferase, domain 1"/>
    <property type="match status" value="1"/>
</dbReference>
<evidence type="ECO:0000256" key="2">
    <source>
        <dbReference type="ARBA" id="ARBA00022576"/>
    </source>
</evidence>
<feature type="domain" description="Aminotransferase class I/classII large" evidence="5">
    <location>
        <begin position="52"/>
        <end position="382"/>
    </location>
</feature>
<protein>
    <recommendedName>
        <fullName evidence="5">Aminotransferase class I/classII large domain-containing protein</fullName>
    </recommendedName>
</protein>
<dbReference type="GO" id="GO:0008483">
    <property type="term" value="F:transaminase activity"/>
    <property type="evidence" value="ECO:0007669"/>
    <property type="project" value="UniProtKB-KW"/>
</dbReference>
<gene>
    <name evidence="6" type="ORF">METZ01_LOCUS22586</name>
</gene>
<dbReference type="InterPro" id="IPR015422">
    <property type="entry name" value="PyrdxlP-dep_Trfase_small"/>
</dbReference>
<evidence type="ECO:0000256" key="3">
    <source>
        <dbReference type="ARBA" id="ARBA00022679"/>
    </source>
</evidence>
<dbReference type="PANTHER" id="PTHR43643:SF3">
    <property type="entry name" value="HISTIDINOL-PHOSPHATE AMINOTRANSFERASE"/>
    <property type="match status" value="1"/>
</dbReference>
<dbReference type="InterPro" id="IPR015424">
    <property type="entry name" value="PyrdxlP-dep_Trfase"/>
</dbReference>
<keyword evidence="4" id="KW-0663">Pyridoxal phosphate</keyword>
<name>A0A381PRT0_9ZZZZ</name>
<evidence type="ECO:0000313" key="6">
    <source>
        <dbReference type="EMBL" id="SUZ69732.1"/>
    </source>
</evidence>
<organism evidence="6">
    <name type="scientific">marine metagenome</name>
    <dbReference type="NCBI Taxonomy" id="408172"/>
    <lineage>
        <taxon>unclassified sequences</taxon>
        <taxon>metagenomes</taxon>
        <taxon>ecological metagenomes</taxon>
    </lineage>
</organism>
<keyword evidence="2" id="KW-0032">Aminotransferase</keyword>
<dbReference type="InterPro" id="IPR050106">
    <property type="entry name" value="HistidinolP_aminotransfase"/>
</dbReference>
<evidence type="ECO:0000259" key="5">
    <source>
        <dbReference type="Pfam" id="PF00155"/>
    </source>
</evidence>
<comment type="cofactor">
    <cofactor evidence="1">
        <name>pyridoxal 5'-phosphate</name>
        <dbReference type="ChEBI" id="CHEBI:597326"/>
    </cofactor>
</comment>
<dbReference type="GO" id="GO:0030170">
    <property type="term" value="F:pyridoxal phosphate binding"/>
    <property type="evidence" value="ECO:0007669"/>
    <property type="project" value="InterPro"/>
</dbReference>
<dbReference type="InterPro" id="IPR001917">
    <property type="entry name" value="Aminotrans_II_pyridoxalP_BS"/>
</dbReference>
<dbReference type="Gene3D" id="3.40.640.10">
    <property type="entry name" value="Type I PLP-dependent aspartate aminotransferase-like (Major domain)"/>
    <property type="match status" value="1"/>
</dbReference>
<dbReference type="PROSITE" id="PS00599">
    <property type="entry name" value="AA_TRANSFER_CLASS_2"/>
    <property type="match status" value="1"/>
</dbReference>
<dbReference type="InterPro" id="IPR004839">
    <property type="entry name" value="Aminotransferase_I/II_large"/>
</dbReference>
<accession>A0A381PRT0</accession>
<proteinExistence type="predicted"/>
<dbReference type="Pfam" id="PF00155">
    <property type="entry name" value="Aminotran_1_2"/>
    <property type="match status" value="1"/>
</dbReference>